<dbReference type="OrthoDB" id="28901at2759"/>
<dbReference type="SUPFAM" id="SSF50104">
    <property type="entry name" value="Translation proteins SH3-like domain"/>
    <property type="match status" value="1"/>
</dbReference>
<dbReference type="InterPro" id="IPR041973">
    <property type="entry name" value="KOW_Spt5_1"/>
</dbReference>
<dbReference type="InterPro" id="IPR039385">
    <property type="entry name" value="NGN_Euk"/>
</dbReference>
<dbReference type="STRING" id="441375.B6AJF5"/>
<dbReference type="Gene3D" id="2.30.30.30">
    <property type="match status" value="1"/>
</dbReference>
<feature type="domain" description="KOW" evidence="5">
    <location>
        <begin position="621"/>
        <end position="648"/>
    </location>
</feature>
<dbReference type="PANTHER" id="PTHR11125">
    <property type="entry name" value="SUPPRESSOR OF TY 5"/>
    <property type="match status" value="1"/>
</dbReference>
<dbReference type="GeneID" id="6997820"/>
<proteinExistence type="inferred from homology"/>
<dbReference type="Pfam" id="PF03439">
    <property type="entry name" value="Spt5-NGN"/>
    <property type="match status" value="1"/>
</dbReference>
<keyword evidence="7" id="KW-1185">Reference proteome</keyword>
<dbReference type="GO" id="GO:0032044">
    <property type="term" value="C:DSIF complex"/>
    <property type="evidence" value="ECO:0007669"/>
    <property type="project" value="TreeGrafter"/>
</dbReference>
<dbReference type="PIRSF" id="PIRSF036945">
    <property type="entry name" value="Spt5"/>
    <property type="match status" value="1"/>
</dbReference>
<dbReference type="Pfam" id="PF23037">
    <property type="entry name" value="KOWx_SPT5"/>
    <property type="match status" value="1"/>
</dbReference>
<dbReference type="InterPro" id="IPR057936">
    <property type="entry name" value="KOWx_Spt5"/>
</dbReference>
<gene>
    <name evidence="6" type="ORF">CMU_021090</name>
</gene>
<dbReference type="CDD" id="cd09888">
    <property type="entry name" value="NGN_Euk"/>
    <property type="match status" value="1"/>
</dbReference>
<protein>
    <submittedName>
        <fullName evidence="6">KOW motif family protein</fullName>
    </submittedName>
</protein>
<dbReference type="CDD" id="cd06084">
    <property type="entry name" value="KOW_Spt5_4"/>
    <property type="match status" value="1"/>
</dbReference>
<evidence type="ECO:0000256" key="3">
    <source>
        <dbReference type="ARBA" id="ARBA00023163"/>
    </source>
</evidence>
<evidence type="ECO:0000259" key="5">
    <source>
        <dbReference type="SMART" id="SM00739"/>
    </source>
</evidence>
<dbReference type="RefSeq" id="XP_002142695.1">
    <property type="nucleotide sequence ID" value="XM_002142659.1"/>
</dbReference>
<dbReference type="GO" id="GO:0003729">
    <property type="term" value="F:mRNA binding"/>
    <property type="evidence" value="ECO:0007669"/>
    <property type="project" value="TreeGrafter"/>
</dbReference>
<organism evidence="6 7">
    <name type="scientific">Cryptosporidium muris (strain RN66)</name>
    <dbReference type="NCBI Taxonomy" id="441375"/>
    <lineage>
        <taxon>Eukaryota</taxon>
        <taxon>Sar</taxon>
        <taxon>Alveolata</taxon>
        <taxon>Apicomplexa</taxon>
        <taxon>Conoidasida</taxon>
        <taxon>Coccidia</taxon>
        <taxon>Eucoccidiorida</taxon>
        <taxon>Eimeriorina</taxon>
        <taxon>Cryptosporidiidae</taxon>
        <taxon>Cryptosporidium</taxon>
    </lineage>
</organism>
<evidence type="ECO:0000256" key="2">
    <source>
        <dbReference type="ARBA" id="ARBA00006956"/>
    </source>
</evidence>
<dbReference type="GO" id="GO:0006368">
    <property type="term" value="P:transcription elongation by RNA polymerase II"/>
    <property type="evidence" value="ECO:0007669"/>
    <property type="project" value="TreeGrafter"/>
</dbReference>
<accession>B6AJF5</accession>
<feature type="domain" description="KOW" evidence="5">
    <location>
        <begin position="435"/>
        <end position="462"/>
    </location>
</feature>
<dbReference type="Proteomes" id="UP000001460">
    <property type="component" value="Unassembled WGS sequence"/>
</dbReference>
<comment type="similarity">
    <text evidence="2">Belongs to the SPT5 family.</text>
</comment>
<feature type="domain" description="KOW" evidence="5">
    <location>
        <begin position="720"/>
        <end position="747"/>
    </location>
</feature>
<dbReference type="Pfam" id="PF23042">
    <property type="entry name" value="KOW1_SPT5"/>
    <property type="match status" value="1"/>
</dbReference>
<dbReference type="GO" id="GO:0032784">
    <property type="term" value="P:regulation of DNA-templated transcription elongation"/>
    <property type="evidence" value="ECO:0007669"/>
    <property type="project" value="InterPro"/>
</dbReference>
<evidence type="ECO:0000313" key="7">
    <source>
        <dbReference type="Proteomes" id="UP000001460"/>
    </source>
</evidence>
<dbReference type="PANTHER" id="PTHR11125:SF7">
    <property type="entry name" value="TRANSCRIPTION ELONGATION FACTOR SPT5"/>
    <property type="match status" value="1"/>
</dbReference>
<dbReference type="InterPro" id="IPR017071">
    <property type="entry name" value="TF_Spt5_eukaryote"/>
</dbReference>
<dbReference type="InterPro" id="IPR041977">
    <property type="entry name" value="KOW_Spt5_4"/>
</dbReference>
<evidence type="ECO:0000256" key="1">
    <source>
        <dbReference type="ARBA" id="ARBA00004123"/>
    </source>
</evidence>
<feature type="domain" description="KOW" evidence="5">
    <location>
        <begin position="492"/>
        <end position="519"/>
    </location>
</feature>
<dbReference type="Pfam" id="PF23291">
    <property type="entry name" value="KOW4_SPT5"/>
    <property type="match status" value="1"/>
</dbReference>
<dbReference type="SMART" id="SM00739">
    <property type="entry name" value="KOW"/>
    <property type="match status" value="5"/>
</dbReference>
<feature type="domain" description="KOW" evidence="5">
    <location>
        <begin position="283"/>
        <end position="310"/>
    </location>
</feature>
<dbReference type="Gene3D" id="3.30.70.940">
    <property type="entry name" value="NusG, N-terminal domain"/>
    <property type="match status" value="1"/>
</dbReference>
<dbReference type="InterPro" id="IPR005824">
    <property type="entry name" value="KOW"/>
</dbReference>
<sequence length="939" mass="104076">MAMFEPDDNVSIKFSDESNINSDDDVISNSISEVSDSNEIVKKKQRITIDNYKEKKSRSKLKHKKKTGSKYITGVNAFLDVEALVGEDEDEEEDDYDDDIYHDESELALSTAELDSRRLADQDLGNGRLRRHLGGAGHLEHTIAQLERRYEQMETETTGDVIHDNYEQVEDIINIDEPTNILPSIKDPKLWLVKVDKVGIEREICIALVQKAAESYINNKKLPILSAYAASNFRGCLYIEAEAPSDVRDALEGLSGVRLSSIKLIPVKEMTQVFSVDMQEKELLTRDSWVRIRSGLYAGDLAQIYEVDEHESNVIVRLVPRLDIPALIRKSQGIIDKNFGNKRIRPQAKLFDRDKVENLGGIVELTHLRGTAKFANQLFELDKGYLLKKMRSNRLITGTLVNPSIEEIQTFYEGIDISDIPIHTQAILSSKKSANFFVGDIITILRGELTNTKARITSINNLNKGILEVLPIDKSLGITKPILIQQDLVSKYFEIGDSVLIIEGTHESESGLVTGLEMNNTIAVIYPLSGTIPIRCPTNFLKRVSQNIVASSSLSTIDGFSLDDLVQLSDGTVGVITFVGRNRNLKVLNSNGEISTIKSSEISSKRHTSLVTRVTDHNGTIFGAKSMVSVLDGPDEGKSGRVEHIWKSICFVKIPIKLDDGGYIVCDSRSLTVIRSNDDNLNNSNTHTKLTKVQSFGHGGFGRIRGMGLISNSRKQGPDDMFVNQKVRILRGRHKALLGSIRGFKGNNIEILLDIGPHTVVLRREDVVMIGTPINNGSNIAPFSGITTSKSFENKVSTHNWSGENNLLDINKESLQEVPIFCKRGVEVTVISQGEFFKCKGVVSAVLLPPEVPQVTCHVVLIVNGQISPDDIIAIAPQSLIPNPPSIGQIAVAITNDREMFVGNVDKIEGNTVYMVSINNKSINNFPIQSVFQYHIPPS</sequence>
<keyword evidence="4" id="KW-0539">Nucleus</keyword>
<comment type="subcellular location">
    <subcellularLocation>
        <location evidence="1">Nucleus</location>
    </subcellularLocation>
</comment>
<dbReference type="InterPro" id="IPR036735">
    <property type="entry name" value="NGN_dom_sf"/>
</dbReference>
<dbReference type="InterPro" id="IPR005100">
    <property type="entry name" value="NGN-domain"/>
</dbReference>
<keyword evidence="3" id="KW-0804">Transcription</keyword>
<dbReference type="InterPro" id="IPR039659">
    <property type="entry name" value="SPT5"/>
</dbReference>
<dbReference type="VEuPathDB" id="CryptoDB:CMU_021090"/>
<reference evidence="6" key="1">
    <citation type="submission" date="2008-06" db="EMBL/GenBank/DDBJ databases">
        <authorList>
            <person name="Lorenzi H."/>
            <person name="Inman J."/>
            <person name="Miller J."/>
            <person name="Schobel S."/>
            <person name="Amedeo P."/>
            <person name="Caler E.V."/>
            <person name="da Silva J."/>
        </authorList>
    </citation>
    <scope>NUCLEOTIDE SEQUENCE [LARGE SCALE GENOMIC DNA]</scope>
    <source>
        <strain evidence="6">RN66</strain>
    </source>
</reference>
<dbReference type="OMA" id="YPVGYMN"/>
<dbReference type="CDD" id="cd06081">
    <property type="entry name" value="KOW_Spt5_1"/>
    <property type="match status" value="1"/>
</dbReference>
<dbReference type="AlphaFoldDB" id="B6AJF5"/>
<dbReference type="GO" id="GO:0006357">
    <property type="term" value="P:regulation of transcription by RNA polymerase II"/>
    <property type="evidence" value="ECO:0007669"/>
    <property type="project" value="InterPro"/>
</dbReference>
<dbReference type="EMBL" id="DS989739">
    <property type="protein sequence ID" value="EEA08346.1"/>
    <property type="molecule type" value="Genomic_DNA"/>
</dbReference>
<evidence type="ECO:0000256" key="4">
    <source>
        <dbReference type="ARBA" id="ARBA00023242"/>
    </source>
</evidence>
<name>B6AJF5_CRYMR</name>
<dbReference type="InterPro" id="IPR008991">
    <property type="entry name" value="Translation_prot_SH3-like_sf"/>
</dbReference>
<evidence type="ECO:0000313" key="6">
    <source>
        <dbReference type="EMBL" id="EEA08346.1"/>
    </source>
</evidence>
<dbReference type="eggNOG" id="KOG1999">
    <property type="taxonomic scope" value="Eukaryota"/>
</dbReference>
<dbReference type="InterPro" id="IPR014722">
    <property type="entry name" value="Rib_uL2_dom2"/>
</dbReference>